<gene>
    <name evidence="2" type="ORF">BP422_14110</name>
</gene>
<evidence type="ECO:0000313" key="2">
    <source>
        <dbReference type="EMBL" id="ASJ54597.1"/>
    </source>
</evidence>
<organism evidence="2 3">
    <name type="scientific">Brevibacillus formosus</name>
    <dbReference type="NCBI Taxonomy" id="54913"/>
    <lineage>
        <taxon>Bacteria</taxon>
        <taxon>Bacillati</taxon>
        <taxon>Bacillota</taxon>
        <taxon>Bacilli</taxon>
        <taxon>Bacillales</taxon>
        <taxon>Paenibacillaceae</taxon>
        <taxon>Brevibacillus</taxon>
    </lineage>
</organism>
<dbReference type="PIRSF" id="PIRSF021441">
    <property type="entry name" value="DUF1453"/>
    <property type="match status" value="1"/>
</dbReference>
<dbReference type="Proteomes" id="UP000197781">
    <property type="component" value="Chromosome"/>
</dbReference>
<dbReference type="EMBL" id="CP018145">
    <property type="protein sequence ID" value="ASJ54597.1"/>
    <property type="molecule type" value="Genomic_DNA"/>
</dbReference>
<proteinExistence type="predicted"/>
<dbReference type="RefSeq" id="WP_088908326.1">
    <property type="nucleotide sequence ID" value="NZ_CP018145.1"/>
</dbReference>
<dbReference type="PANTHER" id="PTHR39164">
    <property type="entry name" value="PROTEIN CCDC"/>
    <property type="match status" value="1"/>
</dbReference>
<feature type="transmembrane region" description="Helical" evidence="1">
    <location>
        <begin position="129"/>
        <end position="149"/>
    </location>
</feature>
<feature type="transmembrane region" description="Helical" evidence="1">
    <location>
        <begin position="66"/>
        <end position="86"/>
    </location>
</feature>
<dbReference type="AlphaFoldDB" id="A0A220MHQ5"/>
<keyword evidence="1" id="KW-0812">Transmembrane</keyword>
<dbReference type="InterPro" id="IPR058247">
    <property type="entry name" value="DUF1453"/>
</dbReference>
<reference evidence="2 3" key="1">
    <citation type="submission" date="2016-11" db="EMBL/GenBank/DDBJ databases">
        <authorList>
            <person name="Jaros S."/>
            <person name="Januszkiewicz K."/>
            <person name="Wedrychowicz H."/>
        </authorList>
    </citation>
    <scope>NUCLEOTIDE SEQUENCE [LARGE SCALE GENOMIC DNA]</scope>
    <source>
        <strain evidence="2 3">NF2</strain>
    </source>
</reference>
<keyword evidence="1" id="KW-0472">Membrane</keyword>
<evidence type="ECO:0008006" key="4">
    <source>
        <dbReference type="Google" id="ProtNLM"/>
    </source>
</evidence>
<dbReference type="KEGG" id="bfm:BP422_14110"/>
<feature type="transmembrane region" description="Helical" evidence="1">
    <location>
        <begin position="6"/>
        <end position="26"/>
    </location>
</feature>
<feature type="transmembrane region" description="Helical" evidence="1">
    <location>
        <begin position="98"/>
        <end position="117"/>
    </location>
</feature>
<dbReference type="InterPro" id="IPR031306">
    <property type="entry name" value="CcdC"/>
</dbReference>
<sequence length="159" mass="18026">MQILSSPILGILLPLVMAIAVIFLRMRRQKKPASAKSIILPPFFMATGFAMFLFPEAQLPPKFDIAAFVVGLIFSIPLFMTSRFEIIGQDVYLKRSRSFFFILSGLLIIRLIIKLLINDSFTPIQTGGLFFLLAFGMLVPWRIAMLVMYRNLTKKTFGT</sequence>
<feature type="transmembrane region" description="Helical" evidence="1">
    <location>
        <begin position="38"/>
        <end position="54"/>
    </location>
</feature>
<accession>A0A220MHQ5</accession>
<evidence type="ECO:0000313" key="3">
    <source>
        <dbReference type="Proteomes" id="UP000197781"/>
    </source>
</evidence>
<dbReference type="Pfam" id="PF07301">
    <property type="entry name" value="DUF1453"/>
    <property type="match status" value="1"/>
</dbReference>
<evidence type="ECO:0000256" key="1">
    <source>
        <dbReference type="SAM" id="Phobius"/>
    </source>
</evidence>
<name>A0A220MHQ5_9BACL</name>
<protein>
    <recommendedName>
        <fullName evidence="4">Cytochrome c biogenesis protein CcdC</fullName>
    </recommendedName>
</protein>
<keyword evidence="1" id="KW-1133">Transmembrane helix</keyword>
<dbReference type="PANTHER" id="PTHR39164:SF1">
    <property type="entry name" value="PROTEIN CCDC"/>
    <property type="match status" value="1"/>
</dbReference>